<dbReference type="Pfam" id="PF00550">
    <property type="entry name" value="PP-binding"/>
    <property type="match status" value="1"/>
</dbReference>
<dbReference type="InterPro" id="IPR042104">
    <property type="entry name" value="PKS_dehydratase_sf"/>
</dbReference>
<dbReference type="InterPro" id="IPR006162">
    <property type="entry name" value="Ppantetheine_attach_site"/>
</dbReference>
<dbReference type="InterPro" id="IPR029058">
    <property type="entry name" value="AB_hydrolase_fold"/>
</dbReference>
<dbReference type="Pfam" id="PF00975">
    <property type="entry name" value="Thioesterase"/>
    <property type="match status" value="1"/>
</dbReference>
<feature type="region of interest" description="N-terminal hotdog fold" evidence="8">
    <location>
        <begin position="808"/>
        <end position="954"/>
    </location>
</feature>
<sequence>MTDKALLRRSLEAVRSLREQVDELRARAAEPIAVVGLGCRFPGGADGPERFWELLREGRDGVVDVPQDRWPTEGWYSSDRSEPGTSYTRRGGFLAEGAHAFDAGFFGITDAEARDMDPQHRLLLETSWQALESAGLLSGTAAERRVGVFVGVSGSENTLLPRSPRDAGPYTATGSAISVAAGRVAHTFGLRGPALAVDTACSSSLLAVHLAAESLRRGECDAALAGGVSAMMSPAVMVALCRMEALAEDGKCKVFDAAADGYVRSEGSGMVALMRASDAAALRAPVLALIRGSAVNHDGRTSGLTVPNGRAQRELIADAVAAAGVEPRAVDYLEAHGTGTSLGDPIEVRAAADVLCAGRDPEAPLRIGAVKSNIGHLEAAAGVAGLIKTVLALRHGEIPGGLHLNKPNPRLGVERLPVALCDRTATWPRRGDGRPRTAGVSSFGFSGTNVHVVLTEPDAEPPRTGGPERPAHVFALSARDPEGLRESAARHGRWLATHPDAALADFCHTATARRGHFAHRAAFVTASREDLARRLAALAAGEGPGPAAVRRQTAAAEAVGARDRAPAPPVAFLLDATAPAAERIAATLSATHPGFRAHLDRCTVELRSPAAESDVPHSPGLAADVRTVACQVALVRTLADWGIAAGAVAGGAAPGDLAAALLSGALDAPTAGALLAARHGAAAPPAAPPQRPRTLRLLHGSDAGEAGAAEAADPGFWLHPGTGVRPEAAAAALAAHGYDTLVHLGGPPATAADGEIRGLPGDDIWHELLGWLADRHVSGQDVDWSACDDGYERTRLDLPGQTFRRRTHRPDAAALEAAPAASAAGAPVGTLGLRQVASPLAQRQYTTAVSRAVLPELADTAGVLHVGYYQELLAAAARTGTGLRLDDVRFERALTLSRGQERTVHLAVGPADGDGWAEFSVHSRDAGGAPAEQPGDEGWHRHAAGRLRPDGGGAEGDAPTEATLPEAARAEIRERCPVRFEGAEFYRQMAERGVPLGPSVEWVDEVWLGEGEVLARFRLPTPAEAAAAAGRPDRELPVPAGMLDACVQLYALAAGPQLAERDLFMTARLGDVGFGAPAEGTLWCHVRLTAPVGDLLVGEHLLCAEDGAAVGWGRGTEIRVISPGSGTYEAPADDVRDGAAQQRWRGADGAAALRDLLTGMVAELLQLTPAEVPSSRPLAETGLDSLAALELRQRVRAETGVDLPVDLLIAGPSLDEVVERLCGSVAGEGPAAPRPYDVDGRLWLPVTPQDDAAVRLFCLPYGGRGASLYRDWPGSAPAGVEVVPVQLPGREERSDERCLVDADEAVDAVAQALKPYLDRPFAFYGHSMGALLAYRLAHRLGAEYGELLRHLFVGAFSAPTGGENPLGARLRSVTQRLGFEQMPEHEELARVRRTQPRLYDTALRAELGEHLAGKADVAMDGAGYSDLRVVQSYRHDPAEVPLRVPVTAFHGAADPVVAEQDADGWRPLTAGGYELLVVPGDHFFVHGDQSGPRVLAEMAARLRQPVRA</sequence>
<dbReference type="SUPFAM" id="SSF53901">
    <property type="entry name" value="Thiolase-like"/>
    <property type="match status" value="1"/>
</dbReference>
<dbReference type="InterPro" id="IPR049900">
    <property type="entry name" value="PKS_mFAS_DH"/>
</dbReference>
<dbReference type="Gene3D" id="3.40.50.1820">
    <property type="entry name" value="alpha/beta hydrolase"/>
    <property type="match status" value="1"/>
</dbReference>
<feature type="domain" description="PKS/mFAS DH" evidence="12">
    <location>
        <begin position="808"/>
        <end position="1127"/>
    </location>
</feature>
<dbReference type="InterPro" id="IPR020806">
    <property type="entry name" value="PKS_PP-bd"/>
</dbReference>
<dbReference type="InterPro" id="IPR014031">
    <property type="entry name" value="Ketoacyl_synth_C"/>
</dbReference>
<dbReference type="InterPro" id="IPR001031">
    <property type="entry name" value="Thioesterase"/>
</dbReference>
<dbReference type="Gene3D" id="3.10.129.110">
    <property type="entry name" value="Polyketide synthase dehydratase"/>
    <property type="match status" value="1"/>
</dbReference>
<name>Q1MX64_9ACTN</name>
<dbReference type="ESTHER" id="9acto-q1mx64">
    <property type="family name" value="Thioesterase"/>
</dbReference>
<keyword evidence="5" id="KW-0045">Antibiotic biosynthesis</keyword>
<dbReference type="Pfam" id="PF02801">
    <property type="entry name" value="Ketoacyl-synt_C"/>
    <property type="match status" value="1"/>
</dbReference>
<evidence type="ECO:0000256" key="6">
    <source>
        <dbReference type="ARBA" id="ARBA00023268"/>
    </source>
</evidence>
<evidence type="ECO:0000256" key="1">
    <source>
        <dbReference type="ARBA" id="ARBA00004792"/>
    </source>
</evidence>
<comment type="caution">
    <text evidence="8">Lacks conserved residue(s) required for the propagation of feature annotation.</text>
</comment>
<dbReference type="Gene3D" id="3.40.47.10">
    <property type="match status" value="1"/>
</dbReference>
<dbReference type="PROSITE" id="PS50075">
    <property type="entry name" value="CARRIER"/>
    <property type="match status" value="1"/>
</dbReference>
<evidence type="ECO:0000259" key="12">
    <source>
        <dbReference type="PROSITE" id="PS52019"/>
    </source>
</evidence>
<dbReference type="GO" id="GO:0006633">
    <property type="term" value="P:fatty acid biosynthetic process"/>
    <property type="evidence" value="ECO:0007669"/>
    <property type="project" value="InterPro"/>
</dbReference>
<keyword evidence="3" id="KW-0597">Phosphoprotein</keyword>
<keyword evidence="2" id="KW-0596">Phosphopantetheine</keyword>
<evidence type="ECO:0000256" key="8">
    <source>
        <dbReference type="PROSITE-ProRule" id="PRU01363"/>
    </source>
</evidence>
<feature type="domain" description="Ketosynthase family 3 (KS3)" evidence="11">
    <location>
        <begin position="29"/>
        <end position="456"/>
    </location>
</feature>
<dbReference type="EMBL" id="AB193609">
    <property type="protein sequence ID" value="BAE93739.1"/>
    <property type="molecule type" value="Genomic_DNA"/>
</dbReference>
<proteinExistence type="predicted"/>
<keyword evidence="6" id="KW-0511">Multifunctional enzyme</keyword>
<dbReference type="SMART" id="SM00825">
    <property type="entry name" value="PKS_KS"/>
    <property type="match status" value="1"/>
</dbReference>
<dbReference type="PROSITE" id="PS00012">
    <property type="entry name" value="PHOSPHOPANTETHEINE"/>
    <property type="match status" value="1"/>
</dbReference>
<dbReference type="InterPro" id="IPR009081">
    <property type="entry name" value="PP-bd_ACP"/>
</dbReference>
<dbReference type="Gene3D" id="3.30.70.3290">
    <property type="match status" value="1"/>
</dbReference>
<dbReference type="Pfam" id="PF00109">
    <property type="entry name" value="ketoacyl-synt"/>
    <property type="match status" value="1"/>
</dbReference>
<dbReference type="InterPro" id="IPR036736">
    <property type="entry name" value="ACP-like_sf"/>
</dbReference>
<dbReference type="Pfam" id="PF22621">
    <property type="entry name" value="CurL-like_PKS_C"/>
    <property type="match status" value="1"/>
</dbReference>
<dbReference type="Gene3D" id="3.40.366.10">
    <property type="entry name" value="Malonyl-Coenzyme A Acyl Carrier Protein, domain 2"/>
    <property type="match status" value="1"/>
</dbReference>
<dbReference type="InterPro" id="IPR049552">
    <property type="entry name" value="PKS_DH_N"/>
</dbReference>
<evidence type="ECO:0000313" key="13">
    <source>
        <dbReference type="EMBL" id="BAE93739.1"/>
    </source>
</evidence>
<protein>
    <submittedName>
        <fullName evidence="13">Type I polyketide synthase-related protein</fullName>
    </submittedName>
</protein>
<evidence type="ECO:0000259" key="10">
    <source>
        <dbReference type="PROSITE" id="PS50075"/>
    </source>
</evidence>
<dbReference type="SMART" id="SM00826">
    <property type="entry name" value="PKS_DH"/>
    <property type="match status" value="1"/>
</dbReference>
<dbReference type="GO" id="GO:0004315">
    <property type="term" value="F:3-oxoacyl-[acyl-carrier-protein] synthase activity"/>
    <property type="evidence" value="ECO:0007669"/>
    <property type="project" value="InterPro"/>
</dbReference>
<keyword evidence="7" id="KW-0012">Acyltransferase</keyword>
<dbReference type="SUPFAM" id="SSF47336">
    <property type="entry name" value="ACP-like"/>
    <property type="match status" value="1"/>
</dbReference>
<dbReference type="GO" id="GO:0033068">
    <property type="term" value="P:macrolide biosynthetic process"/>
    <property type="evidence" value="ECO:0007669"/>
    <property type="project" value="UniProtKB-ARBA"/>
</dbReference>
<reference evidence="13" key="1">
    <citation type="submission" date="2004-10" db="EMBL/GenBank/DDBJ databases">
        <title>Tetronomycin biosynthetic gene cluster in Streptomyces sp.nov.</title>
        <authorList>
            <person name="Demydchuk Y.A."/>
            <person name="Leadlay P.F."/>
        </authorList>
    </citation>
    <scope>NUCLEOTIDE SEQUENCE</scope>
    <source>
        <strain evidence="13">NRRL 11266</strain>
    </source>
</reference>
<organism evidence="13">
    <name type="scientific">Streptomyces sp. NRRL 11266</name>
    <dbReference type="NCBI Taxonomy" id="299254"/>
    <lineage>
        <taxon>Bacteria</taxon>
        <taxon>Bacillati</taxon>
        <taxon>Actinomycetota</taxon>
        <taxon>Actinomycetes</taxon>
        <taxon>Kitasatosporales</taxon>
        <taxon>Streptomycetaceae</taxon>
        <taxon>Streptomyces</taxon>
    </lineage>
</organism>
<feature type="region of interest" description="C-terminal hotdog fold" evidence="8">
    <location>
        <begin position="977"/>
        <end position="1127"/>
    </location>
</feature>
<evidence type="ECO:0000256" key="7">
    <source>
        <dbReference type="ARBA" id="ARBA00023315"/>
    </source>
</evidence>
<feature type="region of interest" description="Disordered" evidence="9">
    <location>
        <begin position="917"/>
        <end position="969"/>
    </location>
</feature>
<keyword evidence="4" id="KW-0808">Transferase</keyword>
<dbReference type="Pfam" id="PF21089">
    <property type="entry name" value="PKS_DH_N"/>
    <property type="match status" value="1"/>
</dbReference>
<dbReference type="InterPro" id="IPR018201">
    <property type="entry name" value="Ketoacyl_synth_AS"/>
</dbReference>
<dbReference type="InterPro" id="IPR020841">
    <property type="entry name" value="PKS_Beta-ketoAc_synthase_dom"/>
</dbReference>
<dbReference type="GO" id="GO:0004312">
    <property type="term" value="F:fatty acid synthase activity"/>
    <property type="evidence" value="ECO:0007669"/>
    <property type="project" value="TreeGrafter"/>
</dbReference>
<dbReference type="InterPro" id="IPR020807">
    <property type="entry name" value="PKS_DH"/>
</dbReference>
<dbReference type="PROSITE" id="PS52019">
    <property type="entry name" value="PKS_MFAS_DH"/>
    <property type="match status" value="1"/>
</dbReference>
<evidence type="ECO:0000256" key="2">
    <source>
        <dbReference type="ARBA" id="ARBA00022450"/>
    </source>
</evidence>
<dbReference type="InterPro" id="IPR014030">
    <property type="entry name" value="Ketoacyl_synth_N"/>
</dbReference>
<dbReference type="PANTHER" id="PTHR43775:SF51">
    <property type="entry name" value="INACTIVE PHENOLPHTHIOCEROL SYNTHESIS POLYKETIDE SYNTHASE TYPE I PKS1-RELATED"/>
    <property type="match status" value="1"/>
</dbReference>
<comment type="pathway">
    <text evidence="1">Antibiotic biosynthesis.</text>
</comment>
<accession>Q1MX64</accession>
<dbReference type="Pfam" id="PF14765">
    <property type="entry name" value="PS-DH"/>
    <property type="match status" value="1"/>
</dbReference>
<dbReference type="GO" id="GO:0031177">
    <property type="term" value="F:phosphopantetheine binding"/>
    <property type="evidence" value="ECO:0007669"/>
    <property type="project" value="InterPro"/>
</dbReference>
<dbReference type="InterPro" id="IPR001227">
    <property type="entry name" value="Ac_transferase_dom_sf"/>
</dbReference>
<evidence type="ECO:0000256" key="9">
    <source>
        <dbReference type="SAM" id="MobiDB-lite"/>
    </source>
</evidence>
<feature type="domain" description="Carrier" evidence="10">
    <location>
        <begin position="1151"/>
        <end position="1225"/>
    </location>
</feature>
<evidence type="ECO:0000256" key="4">
    <source>
        <dbReference type="ARBA" id="ARBA00022679"/>
    </source>
</evidence>
<dbReference type="PANTHER" id="PTHR43775">
    <property type="entry name" value="FATTY ACID SYNTHASE"/>
    <property type="match status" value="1"/>
</dbReference>
<dbReference type="InterPro" id="IPR049551">
    <property type="entry name" value="PKS_DH_C"/>
</dbReference>
<evidence type="ECO:0000256" key="3">
    <source>
        <dbReference type="ARBA" id="ARBA00022553"/>
    </source>
</evidence>
<dbReference type="FunFam" id="3.40.47.10:FF:000019">
    <property type="entry name" value="Polyketide synthase type I"/>
    <property type="match status" value="1"/>
</dbReference>
<dbReference type="SMART" id="SM00823">
    <property type="entry name" value="PKS_PP"/>
    <property type="match status" value="1"/>
</dbReference>
<dbReference type="InterPro" id="IPR016039">
    <property type="entry name" value="Thiolase-like"/>
</dbReference>
<dbReference type="CDD" id="cd00833">
    <property type="entry name" value="PKS"/>
    <property type="match status" value="1"/>
</dbReference>
<dbReference type="InterPro" id="IPR050091">
    <property type="entry name" value="PKS_NRPS_Biosynth_Enz"/>
</dbReference>
<evidence type="ECO:0000259" key="11">
    <source>
        <dbReference type="PROSITE" id="PS52004"/>
    </source>
</evidence>
<gene>
    <name evidence="13" type="primary">tmnDII</name>
</gene>
<dbReference type="Gene3D" id="1.10.1200.10">
    <property type="entry name" value="ACP-like"/>
    <property type="match status" value="1"/>
</dbReference>
<dbReference type="PROSITE" id="PS52004">
    <property type="entry name" value="KS3_2"/>
    <property type="match status" value="1"/>
</dbReference>
<dbReference type="PROSITE" id="PS00606">
    <property type="entry name" value="KS3_1"/>
    <property type="match status" value="1"/>
</dbReference>
<evidence type="ECO:0000256" key="5">
    <source>
        <dbReference type="ARBA" id="ARBA00023194"/>
    </source>
</evidence>
<dbReference type="SUPFAM" id="SSF53474">
    <property type="entry name" value="alpha/beta-Hydrolases"/>
    <property type="match status" value="1"/>
</dbReference>